<dbReference type="Gene3D" id="3.40.50.720">
    <property type="entry name" value="NAD(P)-binding Rossmann-like Domain"/>
    <property type="match status" value="1"/>
</dbReference>
<evidence type="ECO:0000256" key="1">
    <source>
        <dbReference type="ARBA" id="ARBA00023002"/>
    </source>
</evidence>
<dbReference type="PANTHER" id="PTHR43658">
    <property type="entry name" value="SHORT-CHAIN DEHYDROGENASE/REDUCTASE"/>
    <property type="match status" value="1"/>
</dbReference>
<dbReference type="Proteomes" id="UP001409585">
    <property type="component" value="Unassembled WGS sequence"/>
</dbReference>
<dbReference type="InterPro" id="IPR036291">
    <property type="entry name" value="NAD(P)-bd_dom_sf"/>
</dbReference>
<comment type="caution">
    <text evidence="2">The sequence shown here is derived from an EMBL/GenBank/DDBJ whole genome shotgun (WGS) entry which is preliminary data.</text>
</comment>
<name>A0AAV3TZX5_9ALTE</name>
<dbReference type="GO" id="GO:0016491">
    <property type="term" value="F:oxidoreductase activity"/>
    <property type="evidence" value="ECO:0007669"/>
    <property type="project" value="UniProtKB-KW"/>
</dbReference>
<organism evidence="2 3">
    <name type="scientific">Halioxenophilus aromaticivorans</name>
    <dbReference type="NCBI Taxonomy" id="1306992"/>
    <lineage>
        <taxon>Bacteria</taxon>
        <taxon>Pseudomonadati</taxon>
        <taxon>Pseudomonadota</taxon>
        <taxon>Gammaproteobacteria</taxon>
        <taxon>Alteromonadales</taxon>
        <taxon>Alteromonadaceae</taxon>
        <taxon>Halioxenophilus</taxon>
    </lineage>
</organism>
<evidence type="ECO:0008006" key="4">
    <source>
        <dbReference type="Google" id="ProtNLM"/>
    </source>
</evidence>
<keyword evidence="1" id="KW-0560">Oxidoreductase</keyword>
<dbReference type="InterPro" id="IPR002347">
    <property type="entry name" value="SDR_fam"/>
</dbReference>
<reference evidence="3" key="1">
    <citation type="journal article" date="2019" name="Int. J. Syst. Evol. Microbiol.">
        <title>The Global Catalogue of Microorganisms (GCM) 10K type strain sequencing project: providing services to taxonomists for standard genome sequencing and annotation.</title>
        <authorList>
            <consortium name="The Broad Institute Genomics Platform"/>
            <consortium name="The Broad Institute Genome Sequencing Center for Infectious Disease"/>
            <person name="Wu L."/>
            <person name="Ma J."/>
        </authorList>
    </citation>
    <scope>NUCLEOTIDE SEQUENCE [LARGE SCALE GENOMIC DNA]</scope>
    <source>
        <strain evidence="3">JCM 19134</strain>
    </source>
</reference>
<dbReference type="EMBL" id="BAABLX010000007">
    <property type="protein sequence ID" value="GAA4937264.1"/>
    <property type="molecule type" value="Genomic_DNA"/>
</dbReference>
<dbReference type="PANTHER" id="PTHR43658:SF8">
    <property type="entry name" value="17-BETA-HYDROXYSTEROID DEHYDROGENASE 14-RELATED"/>
    <property type="match status" value="1"/>
</dbReference>
<evidence type="ECO:0000313" key="3">
    <source>
        <dbReference type="Proteomes" id="UP001409585"/>
    </source>
</evidence>
<protein>
    <recommendedName>
        <fullName evidence="4">SDR family NAD(P)-dependent oxidoreductase</fullName>
    </recommendedName>
</protein>
<accession>A0AAV3TZX5</accession>
<dbReference type="PRINTS" id="PR00081">
    <property type="entry name" value="GDHRDH"/>
</dbReference>
<keyword evidence="3" id="KW-1185">Reference proteome</keyword>
<gene>
    <name evidence="2" type="ORF">GCM10025791_13780</name>
</gene>
<sequence length="78" mass="7951">MEITDKTAIVTGGASGLGLATVENYIAAGANVAIFDMNEKVGKAAVERLGANASYFNVDVSCSESVQQAPSGRIVVTT</sequence>
<dbReference type="Pfam" id="PF00106">
    <property type="entry name" value="adh_short"/>
    <property type="match status" value="1"/>
</dbReference>
<dbReference type="RefSeq" id="WP_345419090.1">
    <property type="nucleotide sequence ID" value="NZ_AP031496.1"/>
</dbReference>
<dbReference type="AlphaFoldDB" id="A0AAV3TZX5"/>
<evidence type="ECO:0000313" key="2">
    <source>
        <dbReference type="EMBL" id="GAA4937264.1"/>
    </source>
</evidence>
<dbReference type="SUPFAM" id="SSF51735">
    <property type="entry name" value="NAD(P)-binding Rossmann-fold domains"/>
    <property type="match status" value="1"/>
</dbReference>
<proteinExistence type="predicted"/>